<dbReference type="Proteomes" id="UP000317835">
    <property type="component" value="Chromosome"/>
</dbReference>
<evidence type="ECO:0000313" key="2">
    <source>
        <dbReference type="EMBL" id="QDV33719.1"/>
    </source>
</evidence>
<dbReference type="Pfam" id="PF13614">
    <property type="entry name" value="AAA_31"/>
    <property type="match status" value="1"/>
</dbReference>
<dbReference type="SUPFAM" id="SSF52540">
    <property type="entry name" value="P-loop containing nucleoside triphosphate hydrolases"/>
    <property type="match status" value="1"/>
</dbReference>
<evidence type="ECO:0000313" key="3">
    <source>
        <dbReference type="Proteomes" id="UP000317835"/>
    </source>
</evidence>
<organism evidence="2 3">
    <name type="scientific">Tautonia plasticadhaerens</name>
    <dbReference type="NCBI Taxonomy" id="2527974"/>
    <lineage>
        <taxon>Bacteria</taxon>
        <taxon>Pseudomonadati</taxon>
        <taxon>Planctomycetota</taxon>
        <taxon>Planctomycetia</taxon>
        <taxon>Isosphaerales</taxon>
        <taxon>Isosphaeraceae</taxon>
        <taxon>Tautonia</taxon>
    </lineage>
</organism>
<dbReference type="EMBL" id="CP036426">
    <property type="protein sequence ID" value="QDV33719.1"/>
    <property type="molecule type" value="Genomic_DNA"/>
</dbReference>
<gene>
    <name evidence="2" type="ORF">ElP_15960</name>
</gene>
<dbReference type="PANTHER" id="PTHR13696">
    <property type="entry name" value="P-LOOP CONTAINING NUCLEOSIDE TRIPHOSPHATE HYDROLASE"/>
    <property type="match status" value="1"/>
</dbReference>
<proteinExistence type="predicted"/>
<dbReference type="RefSeq" id="WP_197446799.1">
    <property type="nucleotide sequence ID" value="NZ_CP036426.1"/>
</dbReference>
<feature type="domain" description="AAA" evidence="1">
    <location>
        <begin position="7"/>
        <end position="207"/>
    </location>
</feature>
<reference evidence="2 3" key="1">
    <citation type="submission" date="2019-02" db="EMBL/GenBank/DDBJ databases">
        <title>Deep-cultivation of Planctomycetes and their phenomic and genomic characterization uncovers novel biology.</title>
        <authorList>
            <person name="Wiegand S."/>
            <person name="Jogler M."/>
            <person name="Boedeker C."/>
            <person name="Pinto D."/>
            <person name="Vollmers J."/>
            <person name="Rivas-Marin E."/>
            <person name="Kohn T."/>
            <person name="Peeters S.H."/>
            <person name="Heuer A."/>
            <person name="Rast P."/>
            <person name="Oberbeckmann S."/>
            <person name="Bunk B."/>
            <person name="Jeske O."/>
            <person name="Meyerdierks A."/>
            <person name="Storesund J.E."/>
            <person name="Kallscheuer N."/>
            <person name="Luecker S."/>
            <person name="Lage O.M."/>
            <person name="Pohl T."/>
            <person name="Merkel B.J."/>
            <person name="Hornburger P."/>
            <person name="Mueller R.-W."/>
            <person name="Bruemmer F."/>
            <person name="Labrenz M."/>
            <person name="Spormann A.M."/>
            <person name="Op den Camp H."/>
            <person name="Overmann J."/>
            <person name="Amann R."/>
            <person name="Jetten M.S.M."/>
            <person name="Mascher T."/>
            <person name="Medema M.H."/>
            <person name="Devos D.P."/>
            <person name="Kaster A.-K."/>
            <person name="Ovreas L."/>
            <person name="Rohde M."/>
            <person name="Galperin M.Y."/>
            <person name="Jogler C."/>
        </authorList>
    </citation>
    <scope>NUCLEOTIDE SEQUENCE [LARGE SCALE GENOMIC DNA]</scope>
    <source>
        <strain evidence="2 3">ElP</strain>
    </source>
</reference>
<dbReference type="AlphaFoldDB" id="A0A518GYN5"/>
<dbReference type="Gene3D" id="3.40.50.300">
    <property type="entry name" value="P-loop containing nucleotide triphosphate hydrolases"/>
    <property type="match status" value="1"/>
</dbReference>
<evidence type="ECO:0000259" key="1">
    <source>
        <dbReference type="Pfam" id="PF13614"/>
    </source>
</evidence>
<dbReference type="InterPro" id="IPR027417">
    <property type="entry name" value="P-loop_NTPase"/>
</dbReference>
<dbReference type="PANTHER" id="PTHR13696:SF99">
    <property type="entry name" value="COBYRINIC ACID AC-DIAMIDE SYNTHASE"/>
    <property type="match status" value="1"/>
</dbReference>
<protein>
    <submittedName>
        <fullName evidence="2">MinD/ParA/CobQ/CobA-like protein</fullName>
    </submittedName>
</protein>
<dbReference type="KEGG" id="tpla:ElP_15960"/>
<name>A0A518GYN5_9BACT</name>
<dbReference type="InterPro" id="IPR050678">
    <property type="entry name" value="DNA_Partitioning_ATPase"/>
</dbReference>
<dbReference type="CDD" id="cd02042">
    <property type="entry name" value="ParAB_family"/>
    <property type="match status" value="1"/>
</dbReference>
<sequence length="318" mass="34915">MRFRETQVIVFANQKGGCGKTSSTISTAAAFASLGYSACVIDTDPQCNSTDNLGIDPDETLRQGKYTLADAYLSKVPCSRIAVAPEGRFDGMISVVPGHRALSSVSARLENEVLTLLTDENSSDLDGEDLRREHRMRLKRSIDSLRGHYDVVLIDTPPNLDFLMTSALIAADWYIVPAFPSGYDLKGLEVLTRTIDKVRKQYNPKLNLAGVLLGNYDRTTSLDRQVHDLLKQRFTPALVFATTIARSVRYREATMSRITIFEHPEGKEQAAQYAGLVKEMVNRGAKGAFGATLNPLPDVKTVESVIGEDQAAQEVVNG</sequence>
<keyword evidence="3" id="KW-1185">Reference proteome</keyword>
<dbReference type="InterPro" id="IPR025669">
    <property type="entry name" value="AAA_dom"/>
</dbReference>
<accession>A0A518GYN5</accession>